<evidence type="ECO:0000313" key="1">
    <source>
        <dbReference type="EMBL" id="EJT52248.1"/>
    </source>
</evidence>
<gene>
    <name evidence="1" type="ORF">A1Q1_05458</name>
</gene>
<proteinExistence type="predicted"/>
<dbReference type="VEuPathDB" id="FungiDB:A1Q1_05458"/>
<comment type="caution">
    <text evidence="1">The sequence shown here is derived from an EMBL/GenBank/DDBJ whole genome shotgun (WGS) entry which is preliminary data.</text>
</comment>
<sequence>MVPPVPIRNCNRPRREKTKLPSISINSDININVDVDNDDFTLISSDNAIFTVPSYHLFAASAVFRDAPSGGRRQVQFTDSDIERSDVLGSFVRLIMHGRLTREDYGPDPGIDAAHNRWARLITFMQKWDCQGPLRTFTLCVSELLLRGEVASLDAFVLGMLADDEELCVSALKVRGPAGRPLRVDDVPFRTWQRVGARYMYALACAHGGVGRGNGWTDISDAFRRHLSQTERMVEAE</sequence>
<dbReference type="AlphaFoldDB" id="J5RER4"/>
<dbReference type="HOGENOM" id="CLU_1078436_0_0_1"/>
<reference evidence="1 2" key="1">
    <citation type="journal article" date="2012" name="Eukaryot. Cell">
        <title>Draft genome sequence of CBS 2479, the standard type strain of Trichosporon asahii.</title>
        <authorList>
            <person name="Yang R.Y."/>
            <person name="Li H.T."/>
            <person name="Zhu H."/>
            <person name="Zhou G.P."/>
            <person name="Wang M."/>
            <person name="Wang L."/>
        </authorList>
    </citation>
    <scope>NUCLEOTIDE SEQUENCE [LARGE SCALE GENOMIC DNA]</scope>
    <source>
        <strain evidence="2">ATCC 90039 / CBS 2479 / JCM 2466 / KCTC 7840 / NCYC 2677 / UAMH 7654</strain>
    </source>
</reference>
<dbReference type="EMBL" id="ALBS01000030">
    <property type="protein sequence ID" value="EJT52248.1"/>
    <property type="molecule type" value="Genomic_DNA"/>
</dbReference>
<accession>J5RER4</accession>
<organism evidence="1 2">
    <name type="scientific">Trichosporon asahii var. asahii (strain ATCC 90039 / CBS 2479 / JCM 2466 / KCTC 7840 / NBRC 103889/ NCYC 2677 / UAMH 7654)</name>
    <name type="common">Yeast</name>
    <dbReference type="NCBI Taxonomy" id="1186058"/>
    <lineage>
        <taxon>Eukaryota</taxon>
        <taxon>Fungi</taxon>
        <taxon>Dikarya</taxon>
        <taxon>Basidiomycota</taxon>
        <taxon>Agaricomycotina</taxon>
        <taxon>Tremellomycetes</taxon>
        <taxon>Trichosporonales</taxon>
        <taxon>Trichosporonaceae</taxon>
        <taxon>Trichosporon</taxon>
    </lineage>
</organism>
<evidence type="ECO:0000313" key="2">
    <source>
        <dbReference type="Proteomes" id="UP000002748"/>
    </source>
</evidence>
<dbReference type="GeneID" id="25988970"/>
<dbReference type="OrthoDB" id="2574774at2759"/>
<name>J5RER4_TRIAS</name>
<evidence type="ECO:0008006" key="3">
    <source>
        <dbReference type="Google" id="ProtNLM"/>
    </source>
</evidence>
<dbReference type="KEGG" id="tasa:A1Q1_05458"/>
<protein>
    <recommendedName>
        <fullName evidence="3">BTB domain-containing protein</fullName>
    </recommendedName>
</protein>
<dbReference type="RefSeq" id="XP_014183571.1">
    <property type="nucleotide sequence ID" value="XM_014328096.1"/>
</dbReference>
<dbReference type="Proteomes" id="UP000002748">
    <property type="component" value="Unassembled WGS sequence"/>
</dbReference>